<evidence type="ECO:0000313" key="2">
    <source>
        <dbReference type="EMBL" id="QGQ94666.1"/>
    </source>
</evidence>
<protein>
    <submittedName>
        <fullName evidence="2">Uncharacterized protein</fullName>
    </submittedName>
</protein>
<accession>A0A6B8RH05</accession>
<keyword evidence="3" id="KW-1185">Reference proteome</keyword>
<sequence length="145" mass="16766">MQEQQSLVVVSAPNKAGKSFIHLLMVLEIPFAVLVNSTREYKRMKELGIINIMQINTFDHYEWLKPEFPVGNIYLFERSLPLCCRYLLMCRKWTKSPIRIISNGLMPRMIYRVLGANEIIVNPNENVTFLMDSLHDFGCIGNSKA</sequence>
<dbReference type="AlphaFoldDB" id="A0A6B8RH05"/>
<proteinExistence type="predicted"/>
<dbReference type="RefSeq" id="WP_155699672.1">
    <property type="nucleotide sequence ID" value="NZ_CP034235.1"/>
</dbReference>
<dbReference type="OrthoDB" id="2614999at2"/>
<dbReference type="KEGG" id="ppsc:EHS13_07070"/>
<evidence type="ECO:0000313" key="3">
    <source>
        <dbReference type="Proteomes" id="UP000426246"/>
    </source>
</evidence>
<evidence type="ECO:0000256" key="1">
    <source>
        <dbReference type="SAM" id="Phobius"/>
    </source>
</evidence>
<gene>
    <name evidence="2" type="ORF">EHS13_07070</name>
</gene>
<keyword evidence="1" id="KW-0812">Transmembrane</keyword>
<feature type="transmembrane region" description="Helical" evidence="1">
    <location>
        <begin position="20"/>
        <end position="37"/>
    </location>
</feature>
<name>A0A6B8RH05_9BACL</name>
<keyword evidence="1" id="KW-0472">Membrane</keyword>
<keyword evidence="1" id="KW-1133">Transmembrane helix</keyword>
<dbReference type="Proteomes" id="UP000426246">
    <property type="component" value="Chromosome"/>
</dbReference>
<dbReference type="EMBL" id="CP034235">
    <property type="protein sequence ID" value="QGQ94666.1"/>
    <property type="molecule type" value="Genomic_DNA"/>
</dbReference>
<organism evidence="2 3">
    <name type="scientific">Paenibacillus psychroresistens</name>
    <dbReference type="NCBI Taxonomy" id="1778678"/>
    <lineage>
        <taxon>Bacteria</taxon>
        <taxon>Bacillati</taxon>
        <taxon>Bacillota</taxon>
        <taxon>Bacilli</taxon>
        <taxon>Bacillales</taxon>
        <taxon>Paenibacillaceae</taxon>
        <taxon>Paenibacillus</taxon>
    </lineage>
</organism>
<reference evidence="3" key="1">
    <citation type="submission" date="2018-11" db="EMBL/GenBank/DDBJ databases">
        <title>Complete genome sequence of Paenibacillus sp. ML311-T8.</title>
        <authorList>
            <person name="Nam Y.-D."/>
            <person name="Kang J."/>
            <person name="Chung W.-H."/>
            <person name="Park Y.S."/>
        </authorList>
    </citation>
    <scope>NUCLEOTIDE SEQUENCE [LARGE SCALE GENOMIC DNA]</scope>
    <source>
        <strain evidence="3">ML311-T8</strain>
    </source>
</reference>